<dbReference type="PANTHER" id="PTHR31047">
    <property type="entry name" value="MEIOTICALLY UP-REGULATED GENE 157 PROTEIN"/>
    <property type="match status" value="1"/>
</dbReference>
<feature type="region of interest" description="Disordered" evidence="1">
    <location>
        <begin position="56"/>
        <end position="107"/>
    </location>
</feature>
<name>A0A1L7X7F3_9HELO</name>
<protein>
    <submittedName>
        <fullName evidence="2">Related to Meiotically up-regulated gene 157 protein</fullName>
    </submittedName>
</protein>
<dbReference type="SUPFAM" id="SSF48208">
    <property type="entry name" value="Six-hairpin glycosidases"/>
    <property type="match status" value="1"/>
</dbReference>
<evidence type="ECO:0000313" key="3">
    <source>
        <dbReference type="Proteomes" id="UP000184330"/>
    </source>
</evidence>
<accession>A0A1L7X7F3</accession>
<dbReference type="OrthoDB" id="7771656at2759"/>
<organism evidence="2 3">
    <name type="scientific">Phialocephala subalpina</name>
    <dbReference type="NCBI Taxonomy" id="576137"/>
    <lineage>
        <taxon>Eukaryota</taxon>
        <taxon>Fungi</taxon>
        <taxon>Dikarya</taxon>
        <taxon>Ascomycota</taxon>
        <taxon>Pezizomycotina</taxon>
        <taxon>Leotiomycetes</taxon>
        <taxon>Helotiales</taxon>
        <taxon>Mollisiaceae</taxon>
        <taxon>Phialocephala</taxon>
        <taxon>Phialocephala fortinii species complex</taxon>
    </lineage>
</organism>
<dbReference type="InterPro" id="IPR012341">
    <property type="entry name" value="6hp_glycosidase-like_sf"/>
</dbReference>
<dbReference type="Proteomes" id="UP000184330">
    <property type="component" value="Unassembled WGS sequence"/>
</dbReference>
<dbReference type="Gene3D" id="1.50.10.10">
    <property type="match status" value="1"/>
</dbReference>
<dbReference type="InterPro" id="IPR008928">
    <property type="entry name" value="6-hairpin_glycosidase_sf"/>
</dbReference>
<dbReference type="InterPro" id="IPR008313">
    <property type="entry name" value="GH125"/>
</dbReference>
<dbReference type="EMBL" id="FJOG01000017">
    <property type="protein sequence ID" value="CZR60944.1"/>
    <property type="molecule type" value="Genomic_DNA"/>
</dbReference>
<dbReference type="SMART" id="SM01149">
    <property type="entry name" value="DUF1237"/>
    <property type="match status" value="1"/>
</dbReference>
<dbReference type="PANTHER" id="PTHR31047:SF2">
    <property type="entry name" value="DUF1237 DOMAIN-CONTAINING PROTEIN"/>
    <property type="match status" value="1"/>
</dbReference>
<dbReference type="STRING" id="576137.A0A1L7X7F3"/>
<gene>
    <name evidence="2" type="ORF">PAC_10840</name>
</gene>
<sequence>MSRLRLRFVGIAVLLVVAAAFFFWRDDAHVTWSSFPSPAEDPSLKKDAVEQQLPLKVSTAGTSPISKPIKTSELPTDLPVLPKPETTRWQDSESPAATPSPSAPPKPCLNFMELQREKQKPWSTGWRRFAYNRPGPECRTFNLPAMEKLIEKMKGVIKDPDLFRLFENSYPNTLDTMIKWRGYANIGDPATGNETVTDEELTYVITGDIDAMWLRDSASQVYSYLPLLEASSDPDSLASLWRGLINLHARYIIISPYCHSFQPPPESGVPNTRNGAFTQNHPMPPYDPNLVFDCKWELDSLASFLQVSVAYYQRTGDLEFFDKYNWIPAVRAAVDAAAAMRLGTYSKTGKVQASAWTFTGWTNRGSETLTNDGLGNPTKENGMVRTAFRPSDDACIYQLLVPANMMWAKYLEEASIIMEKLSGDEAKNLTDTMRDQAYGVRKGIDEDAIIHNKDFGDIFAYEIDGFGGTNMMDDANVPSLLAMPLWNYSTSAFKLPVPTEGGNPRDYDRIYANTRRFILSESNPYFMKGPVISAIGGPHLGPGKAWPMAAIIRALTAFTLPPSDGEGSVEQSKKKAVEDEIKAQIAMVLNSTAGTGVIHESVNSWNENDWSRAWFGWANGLFGELMIKVAEEDEKAGRNPGWLGESWQ</sequence>
<dbReference type="GO" id="GO:0005975">
    <property type="term" value="P:carbohydrate metabolic process"/>
    <property type="evidence" value="ECO:0007669"/>
    <property type="project" value="InterPro"/>
</dbReference>
<dbReference type="GO" id="GO:0003824">
    <property type="term" value="F:catalytic activity"/>
    <property type="evidence" value="ECO:0007669"/>
    <property type="project" value="UniProtKB-ARBA"/>
</dbReference>
<keyword evidence="3" id="KW-1185">Reference proteome</keyword>
<evidence type="ECO:0000313" key="2">
    <source>
        <dbReference type="EMBL" id="CZR60944.1"/>
    </source>
</evidence>
<dbReference type="AlphaFoldDB" id="A0A1L7X7F3"/>
<dbReference type="Pfam" id="PF06824">
    <property type="entry name" value="Glyco_hydro_125"/>
    <property type="match status" value="1"/>
</dbReference>
<reference evidence="2 3" key="1">
    <citation type="submission" date="2016-03" db="EMBL/GenBank/DDBJ databases">
        <authorList>
            <person name="Ploux O."/>
        </authorList>
    </citation>
    <scope>NUCLEOTIDE SEQUENCE [LARGE SCALE GENOMIC DNA]</scope>
    <source>
        <strain evidence="2 3">UAMH 11012</strain>
    </source>
</reference>
<proteinExistence type="predicted"/>
<evidence type="ECO:0000256" key="1">
    <source>
        <dbReference type="SAM" id="MobiDB-lite"/>
    </source>
</evidence>